<evidence type="ECO:0000256" key="5">
    <source>
        <dbReference type="SAM" id="SignalP"/>
    </source>
</evidence>
<dbReference type="WBParaSite" id="ALUE_0000586101-mRNA-1">
    <property type="protein sequence ID" value="ALUE_0000586101-mRNA-1"/>
    <property type="gene ID" value="ALUE_0000586101"/>
</dbReference>
<comment type="cofactor">
    <cofactor evidence="1">
        <name>Fe(2+)</name>
        <dbReference type="ChEBI" id="CHEBI:29033"/>
    </cofactor>
</comment>
<dbReference type="GO" id="GO:0016121">
    <property type="term" value="P:carotene catabolic process"/>
    <property type="evidence" value="ECO:0007669"/>
    <property type="project" value="TreeGrafter"/>
</dbReference>
<keyword evidence="5" id="KW-0732">Signal</keyword>
<organism evidence="6 7">
    <name type="scientific">Ascaris lumbricoides</name>
    <name type="common">Giant roundworm</name>
    <dbReference type="NCBI Taxonomy" id="6252"/>
    <lineage>
        <taxon>Eukaryota</taxon>
        <taxon>Metazoa</taxon>
        <taxon>Ecdysozoa</taxon>
        <taxon>Nematoda</taxon>
        <taxon>Chromadorea</taxon>
        <taxon>Rhabditida</taxon>
        <taxon>Spirurina</taxon>
        <taxon>Ascaridomorpha</taxon>
        <taxon>Ascaridoidea</taxon>
        <taxon>Ascarididae</taxon>
        <taxon>Ascaris</taxon>
    </lineage>
</organism>
<comment type="similarity">
    <text evidence="2">Belongs to the carotenoid oxygenase family.</text>
</comment>
<feature type="chain" id="PRO_5005656692" evidence="5">
    <location>
        <begin position="22"/>
        <end position="343"/>
    </location>
</feature>
<dbReference type="Pfam" id="PF03055">
    <property type="entry name" value="RPE65"/>
    <property type="match status" value="1"/>
</dbReference>
<evidence type="ECO:0000256" key="3">
    <source>
        <dbReference type="ARBA" id="ARBA00022723"/>
    </source>
</evidence>
<protein>
    <submittedName>
        <fullName evidence="7">Lectin_legB domain-containing protein</fullName>
    </submittedName>
</protein>
<sequence length="343" mass="38935">MASLSSFFCVLIVTLMAPTQSTNNLEYGFPDTWDGDKEREMLCPSRNIPKFLDGYFLCQLSASYGNSSAPPGQRLNHMFDAIGAVGAFHISNKQFLKHRIKVSFMARYYPALPYKIWEFYDRNMSQASVPWQAWSDYNRTAMAKWAQIPPNDHAPRFHPNLDFWKVGKRVIAGTEAPSWVGYGFDVRTLDSFKLFHFIEDNDIFGNPQGATVPISMAIHERSDPDGKLWGSFSAIDFIERHLYQGIFTVDSSGVRRVVGMYDYGEWNSSACSSDDEFIGDKKSLPGYTHSITSTKKYVVIPISSLLINPCKFKEPPLSSAHSDIQHGALWGMDFYDTVPVRYF</sequence>
<evidence type="ECO:0000313" key="6">
    <source>
        <dbReference type="Proteomes" id="UP000036681"/>
    </source>
</evidence>
<reference evidence="7" key="1">
    <citation type="submission" date="2017-02" db="UniProtKB">
        <authorList>
            <consortium name="WormBaseParasite"/>
        </authorList>
    </citation>
    <scope>IDENTIFICATION</scope>
</reference>
<name>A0A0M3HTB4_ASCLU</name>
<dbReference type="PANTHER" id="PTHR10543">
    <property type="entry name" value="BETA-CAROTENE DIOXYGENASE"/>
    <property type="match status" value="1"/>
</dbReference>
<feature type="signal peptide" evidence="5">
    <location>
        <begin position="1"/>
        <end position="21"/>
    </location>
</feature>
<evidence type="ECO:0000313" key="7">
    <source>
        <dbReference type="WBParaSite" id="ALUE_0000586101-mRNA-1"/>
    </source>
</evidence>
<accession>A0A0M3HTB4</accession>
<keyword evidence="4" id="KW-0408">Iron</keyword>
<keyword evidence="6" id="KW-1185">Reference proteome</keyword>
<dbReference type="GO" id="GO:0046872">
    <property type="term" value="F:metal ion binding"/>
    <property type="evidence" value="ECO:0007669"/>
    <property type="project" value="UniProtKB-KW"/>
</dbReference>
<dbReference type="PANTHER" id="PTHR10543:SF129">
    <property type="entry name" value="CAROTENOID OXYGENASE"/>
    <property type="match status" value="1"/>
</dbReference>
<dbReference type="AlphaFoldDB" id="A0A0M3HTB4"/>
<keyword evidence="3" id="KW-0479">Metal-binding</keyword>
<dbReference type="GO" id="GO:0003834">
    <property type="term" value="F:beta-carotene 15,15'-dioxygenase activity"/>
    <property type="evidence" value="ECO:0007669"/>
    <property type="project" value="TreeGrafter"/>
</dbReference>
<evidence type="ECO:0000256" key="2">
    <source>
        <dbReference type="ARBA" id="ARBA00006787"/>
    </source>
</evidence>
<dbReference type="GO" id="GO:0042574">
    <property type="term" value="P:retinal metabolic process"/>
    <property type="evidence" value="ECO:0007669"/>
    <property type="project" value="TreeGrafter"/>
</dbReference>
<dbReference type="GO" id="GO:0010436">
    <property type="term" value="F:carotenoid dioxygenase activity"/>
    <property type="evidence" value="ECO:0007669"/>
    <property type="project" value="TreeGrafter"/>
</dbReference>
<dbReference type="InterPro" id="IPR004294">
    <property type="entry name" value="Carotenoid_Oase"/>
</dbReference>
<dbReference type="Proteomes" id="UP000036681">
    <property type="component" value="Unplaced"/>
</dbReference>
<proteinExistence type="inferred from homology"/>
<evidence type="ECO:0000256" key="1">
    <source>
        <dbReference type="ARBA" id="ARBA00001954"/>
    </source>
</evidence>
<evidence type="ECO:0000256" key="4">
    <source>
        <dbReference type="ARBA" id="ARBA00023004"/>
    </source>
</evidence>